<keyword evidence="4" id="KW-0539">Nucleus</keyword>
<evidence type="ECO:0000256" key="5">
    <source>
        <dbReference type="ARBA" id="ARBA00047761"/>
    </source>
</evidence>
<dbReference type="InterPro" id="IPR023214">
    <property type="entry name" value="HAD_sf"/>
</dbReference>
<evidence type="ECO:0000313" key="8">
    <source>
        <dbReference type="EMBL" id="KAG5564418.1"/>
    </source>
</evidence>
<sequence>MASCWPERQWRGVRTLLGKNEIARIRNKEWPNLLCRKKLYLLLDLDYTLLNSTRLQDVTPDEANSLRVKLDHGNMFWELEFYFLIVHACDNMNHSNSNGVSSARGRVKKLAAGSNKVGDAATHHRYVDMLNNKDISNGKVKIFRLDSMNMLTKLRPFVRTFLKEASKLFEMDIYTMGKCSYALQMAKSLDQGYLLSFCHCTRGLHSEISKGS</sequence>
<evidence type="ECO:0000256" key="3">
    <source>
        <dbReference type="ARBA" id="ARBA00022801"/>
    </source>
</evidence>
<dbReference type="Proteomes" id="UP000823749">
    <property type="component" value="Chromosome 1"/>
</dbReference>
<dbReference type="EC" id="3.1.3.16" evidence="2"/>
<comment type="catalytic activity">
    <reaction evidence="5">
        <text>O-phospho-L-seryl-[protein] + H2O = L-seryl-[protein] + phosphate</text>
        <dbReference type="Rhea" id="RHEA:20629"/>
        <dbReference type="Rhea" id="RHEA-COMP:9863"/>
        <dbReference type="Rhea" id="RHEA-COMP:11604"/>
        <dbReference type="ChEBI" id="CHEBI:15377"/>
        <dbReference type="ChEBI" id="CHEBI:29999"/>
        <dbReference type="ChEBI" id="CHEBI:43474"/>
        <dbReference type="ChEBI" id="CHEBI:83421"/>
        <dbReference type="EC" id="3.1.3.16"/>
    </reaction>
</comment>
<organism evidence="8 9">
    <name type="scientific">Rhododendron griersonianum</name>
    <dbReference type="NCBI Taxonomy" id="479676"/>
    <lineage>
        <taxon>Eukaryota</taxon>
        <taxon>Viridiplantae</taxon>
        <taxon>Streptophyta</taxon>
        <taxon>Embryophyta</taxon>
        <taxon>Tracheophyta</taxon>
        <taxon>Spermatophyta</taxon>
        <taxon>Magnoliopsida</taxon>
        <taxon>eudicotyledons</taxon>
        <taxon>Gunneridae</taxon>
        <taxon>Pentapetalae</taxon>
        <taxon>asterids</taxon>
        <taxon>Ericales</taxon>
        <taxon>Ericaceae</taxon>
        <taxon>Ericoideae</taxon>
        <taxon>Rhodoreae</taxon>
        <taxon>Rhododendron</taxon>
    </lineage>
</organism>
<comment type="catalytic activity">
    <reaction evidence="6">
        <text>O-phospho-L-threonyl-[protein] + H2O = L-threonyl-[protein] + phosphate</text>
        <dbReference type="Rhea" id="RHEA:47004"/>
        <dbReference type="Rhea" id="RHEA-COMP:11060"/>
        <dbReference type="Rhea" id="RHEA-COMP:11605"/>
        <dbReference type="ChEBI" id="CHEBI:15377"/>
        <dbReference type="ChEBI" id="CHEBI:30013"/>
        <dbReference type="ChEBI" id="CHEBI:43474"/>
        <dbReference type="ChEBI" id="CHEBI:61977"/>
        <dbReference type="EC" id="3.1.3.16"/>
    </reaction>
</comment>
<proteinExistence type="predicted"/>
<evidence type="ECO:0000256" key="4">
    <source>
        <dbReference type="ARBA" id="ARBA00023242"/>
    </source>
</evidence>
<dbReference type="Gene3D" id="3.40.50.1000">
    <property type="entry name" value="HAD superfamily/HAD-like"/>
    <property type="match status" value="1"/>
</dbReference>
<dbReference type="EMBL" id="JACTNZ010000001">
    <property type="protein sequence ID" value="KAG5564418.1"/>
    <property type="molecule type" value="Genomic_DNA"/>
</dbReference>
<dbReference type="GO" id="GO:0008420">
    <property type="term" value="F:RNA polymerase II CTD heptapeptide repeat phosphatase activity"/>
    <property type="evidence" value="ECO:0007669"/>
    <property type="project" value="InterPro"/>
</dbReference>
<dbReference type="PANTHER" id="PTHR23081:SF36">
    <property type="entry name" value="RNA POLYMERASE II SUBUNIT A C-TERMINAL DOMAIN PHOSPHATASE"/>
    <property type="match status" value="1"/>
</dbReference>
<dbReference type="InterPro" id="IPR036412">
    <property type="entry name" value="HAD-like_sf"/>
</dbReference>
<feature type="domain" description="FCP1 homology" evidence="7">
    <location>
        <begin position="34"/>
        <end position="212"/>
    </location>
</feature>
<dbReference type="GO" id="GO:0005634">
    <property type="term" value="C:nucleus"/>
    <property type="evidence" value="ECO:0007669"/>
    <property type="project" value="UniProtKB-SubCell"/>
</dbReference>
<evidence type="ECO:0000256" key="2">
    <source>
        <dbReference type="ARBA" id="ARBA00013081"/>
    </source>
</evidence>
<dbReference type="InterPro" id="IPR039189">
    <property type="entry name" value="Fcp1"/>
</dbReference>
<evidence type="ECO:0000259" key="7">
    <source>
        <dbReference type="PROSITE" id="PS50969"/>
    </source>
</evidence>
<evidence type="ECO:0000256" key="6">
    <source>
        <dbReference type="ARBA" id="ARBA00048336"/>
    </source>
</evidence>
<evidence type="ECO:0000313" key="9">
    <source>
        <dbReference type="Proteomes" id="UP000823749"/>
    </source>
</evidence>
<comment type="caution">
    <text evidence="8">The sequence shown here is derived from an EMBL/GenBank/DDBJ whole genome shotgun (WGS) entry which is preliminary data.</text>
</comment>
<dbReference type="AlphaFoldDB" id="A0AAV6LH34"/>
<reference evidence="8" key="1">
    <citation type="submission" date="2020-08" db="EMBL/GenBank/DDBJ databases">
        <title>Plant Genome Project.</title>
        <authorList>
            <person name="Zhang R.-G."/>
        </authorList>
    </citation>
    <scope>NUCLEOTIDE SEQUENCE</scope>
    <source>
        <strain evidence="8">WSP0</strain>
        <tissue evidence="8">Leaf</tissue>
    </source>
</reference>
<dbReference type="SUPFAM" id="SSF56784">
    <property type="entry name" value="HAD-like"/>
    <property type="match status" value="1"/>
</dbReference>
<protein>
    <recommendedName>
        <fullName evidence="2">protein-serine/threonine phosphatase</fullName>
        <ecNumber evidence="2">3.1.3.16</ecNumber>
    </recommendedName>
</protein>
<dbReference type="Pfam" id="PF03031">
    <property type="entry name" value="NIF"/>
    <property type="match status" value="1"/>
</dbReference>
<keyword evidence="3" id="KW-0378">Hydrolase</keyword>
<dbReference type="InterPro" id="IPR004274">
    <property type="entry name" value="FCP1_dom"/>
</dbReference>
<dbReference type="PROSITE" id="PS50969">
    <property type="entry name" value="FCP1"/>
    <property type="match status" value="1"/>
</dbReference>
<comment type="subcellular location">
    <subcellularLocation>
        <location evidence="1">Nucleus</location>
    </subcellularLocation>
</comment>
<dbReference type="SMART" id="SM00577">
    <property type="entry name" value="CPDc"/>
    <property type="match status" value="1"/>
</dbReference>
<evidence type="ECO:0000256" key="1">
    <source>
        <dbReference type="ARBA" id="ARBA00004123"/>
    </source>
</evidence>
<accession>A0AAV6LH34</accession>
<gene>
    <name evidence="8" type="ORF">RHGRI_000562</name>
</gene>
<dbReference type="PANTHER" id="PTHR23081">
    <property type="entry name" value="RNA POLYMERASE II CTD PHOSPHATASE"/>
    <property type="match status" value="1"/>
</dbReference>
<keyword evidence="9" id="KW-1185">Reference proteome</keyword>
<name>A0AAV6LH34_9ERIC</name>